<dbReference type="InterPro" id="IPR036615">
    <property type="entry name" value="Mur_ligase_C_dom_sf"/>
</dbReference>
<evidence type="ECO:0000256" key="4">
    <source>
        <dbReference type="ARBA" id="ARBA00022490"/>
    </source>
</evidence>
<evidence type="ECO:0000259" key="16">
    <source>
        <dbReference type="Pfam" id="PF02875"/>
    </source>
</evidence>
<dbReference type="GO" id="GO:0071555">
    <property type="term" value="P:cell wall organization"/>
    <property type="evidence" value="ECO:0007669"/>
    <property type="project" value="UniProtKB-KW"/>
</dbReference>
<keyword evidence="12 14" id="KW-0961">Cell wall biogenesis/degradation</keyword>
<keyword evidence="11 14" id="KW-0131">Cell cycle</keyword>
<evidence type="ECO:0000256" key="10">
    <source>
        <dbReference type="ARBA" id="ARBA00022984"/>
    </source>
</evidence>
<dbReference type="EMBL" id="FOOK01000008">
    <property type="protein sequence ID" value="SFF90960.1"/>
    <property type="molecule type" value="Genomic_DNA"/>
</dbReference>
<dbReference type="GO" id="GO:0051301">
    <property type="term" value="P:cell division"/>
    <property type="evidence" value="ECO:0007669"/>
    <property type="project" value="UniProtKB-KW"/>
</dbReference>
<sequence>MVRRVNGIRHAHFIGIGGYGMSAIARVLLDMGIRVTGSDVAENKLIKRLLERGAIVHIGHDASHVEGADLVVYSSSIPEENVERVEAKRRGIPVLHRSQMLARLLNDRFGIAVAGAHGKTTTSSMIAQTLELCGKDPTYVIGGEILGLDGNAKAGSSSFVVAEADESDGTFLEYYPAIAVVTNVEKDHLENYDGDFRNLKKAYRQFLSQVKPDGLTVLCLDDPHLREIARERHHRLITYGIDHPADYNAVDIRRHGRQVSFRVVRGKEELGQVTLQVPGRHNASNALAALIVCMEIGLSFPEIAEALGQFRGAKRRFQLIGEVDGITVVDDYAHHPTEIRATLAGAKAMEKRIVAVFQPQRFSRTYFLMEEFSRAFDQADEVIITDIYSPPGEKPIPGVTSERLAELVRRNSNPNTLYCPTKEDVVDTLLKRIRPGDLVMTMGAGDIWRAAQDLVYKLEARARVGKES</sequence>
<dbReference type="Pfam" id="PF01225">
    <property type="entry name" value="Mur_ligase"/>
    <property type="match status" value="1"/>
</dbReference>
<evidence type="ECO:0000256" key="11">
    <source>
        <dbReference type="ARBA" id="ARBA00023306"/>
    </source>
</evidence>
<proteinExistence type="inferred from homology"/>
<feature type="binding site" evidence="14">
    <location>
        <begin position="115"/>
        <end position="121"/>
    </location>
    <ligand>
        <name>ATP</name>
        <dbReference type="ChEBI" id="CHEBI:30616"/>
    </ligand>
</feature>
<feature type="domain" description="Mur ligase N-terminal catalytic" evidence="15">
    <location>
        <begin position="10"/>
        <end position="107"/>
    </location>
</feature>
<dbReference type="GO" id="GO:0008763">
    <property type="term" value="F:UDP-N-acetylmuramate-L-alanine ligase activity"/>
    <property type="evidence" value="ECO:0007669"/>
    <property type="project" value="UniProtKB-UniRule"/>
</dbReference>
<evidence type="ECO:0000259" key="17">
    <source>
        <dbReference type="Pfam" id="PF08245"/>
    </source>
</evidence>
<dbReference type="GO" id="GO:0005524">
    <property type="term" value="F:ATP binding"/>
    <property type="evidence" value="ECO:0007669"/>
    <property type="project" value="UniProtKB-UniRule"/>
</dbReference>
<dbReference type="Pfam" id="PF08245">
    <property type="entry name" value="Mur_ligase_M"/>
    <property type="match status" value="1"/>
</dbReference>
<evidence type="ECO:0000313" key="19">
    <source>
        <dbReference type="Proteomes" id="UP000198661"/>
    </source>
</evidence>
<keyword evidence="6 14" id="KW-0132">Cell division</keyword>
<name>A0A1I2MJ65_9BACL</name>
<accession>A0A1I2MJ65</accession>
<dbReference type="SUPFAM" id="SSF53623">
    <property type="entry name" value="MurD-like peptide ligases, catalytic domain"/>
    <property type="match status" value="1"/>
</dbReference>
<evidence type="ECO:0000256" key="13">
    <source>
        <dbReference type="ARBA" id="ARBA00047833"/>
    </source>
</evidence>
<keyword evidence="7 14" id="KW-0547">Nucleotide-binding</keyword>
<dbReference type="AlphaFoldDB" id="A0A1I2MJ65"/>
<dbReference type="InterPro" id="IPR004101">
    <property type="entry name" value="Mur_ligase_C"/>
</dbReference>
<evidence type="ECO:0000256" key="12">
    <source>
        <dbReference type="ARBA" id="ARBA00023316"/>
    </source>
</evidence>
<keyword evidence="9 14" id="KW-0133">Cell shape</keyword>
<evidence type="ECO:0000313" key="18">
    <source>
        <dbReference type="EMBL" id="SFF90960.1"/>
    </source>
</evidence>
<dbReference type="Gene3D" id="3.90.190.20">
    <property type="entry name" value="Mur ligase, C-terminal domain"/>
    <property type="match status" value="1"/>
</dbReference>
<gene>
    <name evidence="14" type="primary">murC</name>
    <name evidence="18" type="ORF">SAMN04488025_10871</name>
</gene>
<dbReference type="PANTHER" id="PTHR43445:SF3">
    <property type="entry name" value="UDP-N-ACETYLMURAMATE--L-ALANINE LIGASE"/>
    <property type="match status" value="1"/>
</dbReference>
<dbReference type="InterPro" id="IPR050061">
    <property type="entry name" value="MurCDEF_pg_biosynth"/>
</dbReference>
<dbReference type="SUPFAM" id="SSF53244">
    <property type="entry name" value="MurD-like peptide ligases, peptide-binding domain"/>
    <property type="match status" value="1"/>
</dbReference>
<dbReference type="InterPro" id="IPR036565">
    <property type="entry name" value="Mur-like_cat_sf"/>
</dbReference>
<evidence type="ECO:0000256" key="9">
    <source>
        <dbReference type="ARBA" id="ARBA00022960"/>
    </source>
</evidence>
<dbReference type="InterPro" id="IPR013221">
    <property type="entry name" value="Mur_ligase_cen"/>
</dbReference>
<dbReference type="InterPro" id="IPR005758">
    <property type="entry name" value="UDP-N-AcMur_Ala_ligase_MurC"/>
</dbReference>
<dbReference type="Gene3D" id="3.40.1190.10">
    <property type="entry name" value="Mur-like, catalytic domain"/>
    <property type="match status" value="1"/>
</dbReference>
<comment type="pathway">
    <text evidence="2 14">Cell wall biogenesis; peptidoglycan biosynthesis.</text>
</comment>
<comment type="subcellular location">
    <subcellularLocation>
        <location evidence="1 14">Cytoplasm</location>
    </subcellularLocation>
</comment>
<keyword evidence="10 14" id="KW-0573">Peptidoglycan synthesis</keyword>
<evidence type="ECO:0000256" key="5">
    <source>
        <dbReference type="ARBA" id="ARBA00022598"/>
    </source>
</evidence>
<feature type="domain" description="Mur ligase C-terminal" evidence="16">
    <location>
        <begin position="315"/>
        <end position="445"/>
    </location>
</feature>
<comment type="catalytic activity">
    <reaction evidence="13 14">
        <text>UDP-N-acetyl-alpha-D-muramate + L-alanine + ATP = UDP-N-acetyl-alpha-D-muramoyl-L-alanine + ADP + phosphate + H(+)</text>
        <dbReference type="Rhea" id="RHEA:23372"/>
        <dbReference type="ChEBI" id="CHEBI:15378"/>
        <dbReference type="ChEBI" id="CHEBI:30616"/>
        <dbReference type="ChEBI" id="CHEBI:43474"/>
        <dbReference type="ChEBI" id="CHEBI:57972"/>
        <dbReference type="ChEBI" id="CHEBI:70757"/>
        <dbReference type="ChEBI" id="CHEBI:83898"/>
        <dbReference type="ChEBI" id="CHEBI:456216"/>
        <dbReference type="EC" id="6.3.2.8"/>
    </reaction>
</comment>
<dbReference type="SUPFAM" id="SSF51984">
    <property type="entry name" value="MurCD N-terminal domain"/>
    <property type="match status" value="1"/>
</dbReference>
<dbReference type="Gene3D" id="3.40.50.720">
    <property type="entry name" value="NAD(P)-binding Rossmann-like Domain"/>
    <property type="match status" value="1"/>
</dbReference>
<dbReference type="GO" id="GO:0009252">
    <property type="term" value="P:peptidoglycan biosynthetic process"/>
    <property type="evidence" value="ECO:0007669"/>
    <property type="project" value="UniProtKB-UniRule"/>
</dbReference>
<evidence type="ECO:0000259" key="15">
    <source>
        <dbReference type="Pfam" id="PF01225"/>
    </source>
</evidence>
<evidence type="ECO:0000256" key="3">
    <source>
        <dbReference type="ARBA" id="ARBA00012211"/>
    </source>
</evidence>
<dbReference type="InterPro" id="IPR000713">
    <property type="entry name" value="Mur_ligase_N"/>
</dbReference>
<evidence type="ECO:0000256" key="14">
    <source>
        <dbReference type="HAMAP-Rule" id="MF_00046"/>
    </source>
</evidence>
<dbReference type="Pfam" id="PF02875">
    <property type="entry name" value="Mur_ligase_C"/>
    <property type="match status" value="1"/>
</dbReference>
<keyword evidence="8 14" id="KW-0067">ATP-binding</keyword>
<dbReference type="UniPathway" id="UPA00219"/>
<dbReference type="Proteomes" id="UP000198661">
    <property type="component" value="Unassembled WGS sequence"/>
</dbReference>
<comment type="function">
    <text evidence="14">Cell wall formation.</text>
</comment>
<evidence type="ECO:0000256" key="8">
    <source>
        <dbReference type="ARBA" id="ARBA00022840"/>
    </source>
</evidence>
<organism evidence="18 19">
    <name type="scientific">Planifilum fulgidum</name>
    <dbReference type="NCBI Taxonomy" id="201973"/>
    <lineage>
        <taxon>Bacteria</taxon>
        <taxon>Bacillati</taxon>
        <taxon>Bacillota</taxon>
        <taxon>Bacilli</taxon>
        <taxon>Bacillales</taxon>
        <taxon>Thermoactinomycetaceae</taxon>
        <taxon>Planifilum</taxon>
    </lineage>
</organism>
<keyword evidence="4 14" id="KW-0963">Cytoplasm</keyword>
<dbReference type="STRING" id="201973.SAMN04488025_10871"/>
<evidence type="ECO:0000256" key="2">
    <source>
        <dbReference type="ARBA" id="ARBA00004752"/>
    </source>
</evidence>
<dbReference type="PANTHER" id="PTHR43445">
    <property type="entry name" value="UDP-N-ACETYLMURAMATE--L-ALANINE LIGASE-RELATED"/>
    <property type="match status" value="1"/>
</dbReference>
<dbReference type="GO" id="GO:0005737">
    <property type="term" value="C:cytoplasm"/>
    <property type="evidence" value="ECO:0007669"/>
    <property type="project" value="UniProtKB-SubCell"/>
</dbReference>
<comment type="similarity">
    <text evidence="14">Belongs to the MurCDEF family.</text>
</comment>
<feature type="domain" description="Mur ligase central" evidence="17">
    <location>
        <begin position="113"/>
        <end position="292"/>
    </location>
</feature>
<evidence type="ECO:0000256" key="7">
    <source>
        <dbReference type="ARBA" id="ARBA00022741"/>
    </source>
</evidence>
<reference evidence="18 19" key="1">
    <citation type="submission" date="2016-10" db="EMBL/GenBank/DDBJ databases">
        <authorList>
            <person name="de Groot N.N."/>
        </authorList>
    </citation>
    <scope>NUCLEOTIDE SEQUENCE [LARGE SCALE GENOMIC DNA]</scope>
    <source>
        <strain evidence="18 19">DSM 44945</strain>
    </source>
</reference>
<dbReference type="HAMAP" id="MF_00046">
    <property type="entry name" value="MurC"/>
    <property type="match status" value="1"/>
</dbReference>
<dbReference type="EC" id="6.3.2.8" evidence="3 14"/>
<evidence type="ECO:0000256" key="1">
    <source>
        <dbReference type="ARBA" id="ARBA00004496"/>
    </source>
</evidence>
<keyword evidence="5 14" id="KW-0436">Ligase</keyword>
<dbReference type="GO" id="GO:0008360">
    <property type="term" value="P:regulation of cell shape"/>
    <property type="evidence" value="ECO:0007669"/>
    <property type="project" value="UniProtKB-KW"/>
</dbReference>
<keyword evidence="19" id="KW-1185">Reference proteome</keyword>
<evidence type="ECO:0000256" key="6">
    <source>
        <dbReference type="ARBA" id="ARBA00022618"/>
    </source>
</evidence>
<protein>
    <recommendedName>
        <fullName evidence="3 14">UDP-N-acetylmuramate--L-alanine ligase</fullName>
        <ecNumber evidence="3 14">6.3.2.8</ecNumber>
    </recommendedName>
    <alternativeName>
        <fullName evidence="14">UDP-N-acetylmuramoyl-L-alanine synthetase</fullName>
    </alternativeName>
</protein>
<dbReference type="NCBIfam" id="TIGR01082">
    <property type="entry name" value="murC"/>
    <property type="match status" value="1"/>
</dbReference>